<dbReference type="InterPro" id="IPR013830">
    <property type="entry name" value="SGNH_hydro"/>
</dbReference>
<dbReference type="InterPro" id="IPR051532">
    <property type="entry name" value="Ester_Hydrolysis_Enzymes"/>
</dbReference>
<name>A0ABR7EU19_9FIRM</name>
<dbReference type="RefSeq" id="WP_186855657.1">
    <property type="nucleotide sequence ID" value="NZ_JACOOY010000006.1"/>
</dbReference>
<dbReference type="Pfam" id="PF13472">
    <property type="entry name" value="Lipase_GDSL_2"/>
    <property type="match status" value="1"/>
</dbReference>
<dbReference type="InterPro" id="IPR036514">
    <property type="entry name" value="SGNH_hydro_sf"/>
</dbReference>
<evidence type="ECO:0000259" key="1">
    <source>
        <dbReference type="Pfam" id="PF13472"/>
    </source>
</evidence>
<dbReference type="PANTHER" id="PTHR30383">
    <property type="entry name" value="THIOESTERASE 1/PROTEASE 1/LYSOPHOSPHOLIPASE L1"/>
    <property type="match status" value="1"/>
</dbReference>
<sequence length="214" mass="24235">MWSSMESKMAGTIICYGDSNTFGYDSRMGTEGRFPKEIRWTGILDDRTEYKVKNHGICGRCIPEMTGQMDFICKQIKSWAKKAAPIWLFLMLGTNDILNAAEPSAEKTAEKMKHFLERLQETPEVSEGKIELCLLVPPMMKRGSWVSDDRIVTESRKIGELYGALAEQLGIKCINCGKWELSLLYDGVHLSEEGHAEFAEKLISEPEAFELEII</sequence>
<dbReference type="EMBL" id="JACOOY010000006">
    <property type="protein sequence ID" value="MBC5664836.1"/>
    <property type="molecule type" value="Genomic_DNA"/>
</dbReference>
<evidence type="ECO:0000313" key="2">
    <source>
        <dbReference type="EMBL" id="MBC5664836.1"/>
    </source>
</evidence>
<organism evidence="2 3">
    <name type="scientific">Dorea hominis</name>
    <dbReference type="NCBI Taxonomy" id="2763040"/>
    <lineage>
        <taxon>Bacteria</taxon>
        <taxon>Bacillati</taxon>
        <taxon>Bacillota</taxon>
        <taxon>Clostridia</taxon>
        <taxon>Lachnospirales</taxon>
        <taxon>Lachnospiraceae</taxon>
        <taxon>Dorea</taxon>
    </lineage>
</organism>
<evidence type="ECO:0000313" key="3">
    <source>
        <dbReference type="Proteomes" id="UP000647235"/>
    </source>
</evidence>
<dbReference type="Proteomes" id="UP000647235">
    <property type="component" value="Unassembled WGS sequence"/>
</dbReference>
<feature type="domain" description="SGNH hydrolase-type esterase" evidence="1">
    <location>
        <begin position="15"/>
        <end position="196"/>
    </location>
</feature>
<comment type="caution">
    <text evidence="2">The sequence shown here is derived from an EMBL/GenBank/DDBJ whole genome shotgun (WGS) entry which is preliminary data.</text>
</comment>
<gene>
    <name evidence="2" type="ORF">H8S07_06035</name>
</gene>
<dbReference type="SUPFAM" id="SSF52266">
    <property type="entry name" value="SGNH hydrolase"/>
    <property type="match status" value="1"/>
</dbReference>
<accession>A0ABR7EU19</accession>
<dbReference type="PANTHER" id="PTHR30383:SF29">
    <property type="entry name" value="SGNH HYDROLASE-TYPE ESTERASE DOMAIN-CONTAINING PROTEIN"/>
    <property type="match status" value="1"/>
</dbReference>
<proteinExistence type="predicted"/>
<reference evidence="2 3" key="1">
    <citation type="submission" date="2020-08" db="EMBL/GenBank/DDBJ databases">
        <title>Genome public.</title>
        <authorList>
            <person name="Liu C."/>
            <person name="Sun Q."/>
        </authorList>
    </citation>
    <scope>NUCLEOTIDE SEQUENCE [LARGE SCALE GENOMIC DNA]</scope>
    <source>
        <strain evidence="2 3">NSJ-36</strain>
    </source>
</reference>
<dbReference type="Gene3D" id="3.40.50.1110">
    <property type="entry name" value="SGNH hydrolase"/>
    <property type="match status" value="1"/>
</dbReference>
<protein>
    <submittedName>
        <fullName evidence="2">Lysophospholipase</fullName>
    </submittedName>
</protein>
<keyword evidence="3" id="KW-1185">Reference proteome</keyword>